<feature type="domain" description="UVR" evidence="1">
    <location>
        <begin position="107"/>
        <end position="142"/>
    </location>
</feature>
<evidence type="ECO:0000259" key="1">
    <source>
        <dbReference type="PROSITE" id="PS50151"/>
    </source>
</evidence>
<dbReference type="PROSITE" id="PS51087">
    <property type="entry name" value="APAG"/>
    <property type="match status" value="1"/>
</dbReference>
<feature type="domain" description="UVR" evidence="1">
    <location>
        <begin position="72"/>
        <end position="107"/>
    </location>
</feature>
<dbReference type="Pfam" id="PF02151">
    <property type="entry name" value="UVR"/>
    <property type="match status" value="1"/>
</dbReference>
<dbReference type="PANTHER" id="PTHR47191:SF2">
    <property type="entry name" value="OS05G0170800 PROTEIN"/>
    <property type="match status" value="1"/>
</dbReference>
<dbReference type="EMBL" id="QGNW01001158">
    <property type="protein sequence ID" value="RVW53085.1"/>
    <property type="molecule type" value="Genomic_DNA"/>
</dbReference>
<evidence type="ECO:0000313" key="4">
    <source>
        <dbReference type="Proteomes" id="UP000288805"/>
    </source>
</evidence>
<organism evidence="3 4">
    <name type="scientific">Vitis vinifera</name>
    <name type="common">Grape</name>
    <dbReference type="NCBI Taxonomy" id="29760"/>
    <lineage>
        <taxon>Eukaryota</taxon>
        <taxon>Viridiplantae</taxon>
        <taxon>Streptophyta</taxon>
        <taxon>Embryophyta</taxon>
        <taxon>Tracheophyta</taxon>
        <taxon>Spermatophyta</taxon>
        <taxon>Magnoliopsida</taxon>
        <taxon>eudicotyledons</taxon>
        <taxon>Gunneridae</taxon>
        <taxon>Pentapetalae</taxon>
        <taxon>rosids</taxon>
        <taxon>Vitales</taxon>
        <taxon>Vitaceae</taxon>
        <taxon>Viteae</taxon>
        <taxon>Vitis</taxon>
    </lineage>
</organism>
<dbReference type="Pfam" id="PF04379">
    <property type="entry name" value="DUF525"/>
    <property type="match status" value="1"/>
</dbReference>
<feature type="domain" description="ApaG" evidence="2">
    <location>
        <begin position="150"/>
        <end position="277"/>
    </location>
</feature>
<evidence type="ECO:0000259" key="2">
    <source>
        <dbReference type="PROSITE" id="PS51087"/>
    </source>
</evidence>
<dbReference type="SUPFAM" id="SSF110069">
    <property type="entry name" value="ApaG-like"/>
    <property type="match status" value="1"/>
</dbReference>
<reference evidence="3 4" key="1">
    <citation type="journal article" date="2018" name="PLoS Genet.">
        <title>Population sequencing reveals clonal diversity and ancestral inbreeding in the grapevine cultivar Chardonnay.</title>
        <authorList>
            <person name="Roach M.J."/>
            <person name="Johnson D.L."/>
            <person name="Bohlmann J."/>
            <person name="van Vuuren H.J."/>
            <person name="Jones S.J."/>
            <person name="Pretorius I.S."/>
            <person name="Schmidt S.A."/>
            <person name="Borneman A.R."/>
        </authorList>
    </citation>
    <scope>NUCLEOTIDE SEQUENCE [LARGE SCALE GENOMIC DNA]</scope>
    <source>
        <strain evidence="4">cv. Chardonnay</strain>
        <tissue evidence="3">Leaf</tissue>
    </source>
</reference>
<name>A0A438EZG4_VITVI</name>
<dbReference type="Gene3D" id="2.60.40.1470">
    <property type="entry name" value="ApaG domain"/>
    <property type="match status" value="1"/>
</dbReference>
<dbReference type="InterPro" id="IPR050718">
    <property type="entry name" value="ApaG-like"/>
</dbReference>
<dbReference type="InterPro" id="IPR036767">
    <property type="entry name" value="ApaG_sf"/>
</dbReference>
<dbReference type="PANTHER" id="PTHR47191">
    <property type="entry name" value="OS05G0170800 PROTEIN"/>
    <property type="match status" value="1"/>
</dbReference>
<accession>A0A438EZG4</accession>
<dbReference type="InterPro" id="IPR001943">
    <property type="entry name" value="UVR_dom"/>
</dbReference>
<comment type="caution">
    <text evidence="3">The sequence shown here is derived from an EMBL/GenBank/DDBJ whole genome shotgun (WGS) entry which is preliminary data.</text>
</comment>
<proteinExistence type="predicted"/>
<dbReference type="NCBIfam" id="NF003967">
    <property type="entry name" value="PRK05461.1"/>
    <property type="match status" value="1"/>
</dbReference>
<dbReference type="Proteomes" id="UP000288805">
    <property type="component" value="Unassembled WGS sequence"/>
</dbReference>
<dbReference type="AlphaFoldDB" id="A0A438EZG4"/>
<sequence length="365" mass="41501">MHALSFKGFPDLNVGRERSWPGRLSGGFGYHCTGTRKDGWNCRDFRRNCRIVACSSGENGENQSPSSFLSRSQTYALLKQQLQVAAKSEDYKEAARLRDSLRLFEEEEPVLRLRRLIKEAVADERFEDAARYRDELKEIAPHSLLKCSSDATTVGIRVQVRSVYIEGRSQPSKGQFFFAYRIRITNNSDRPVQLLRRHWIITDANGKIEHVWGIGVIGEQPVILPRTGFEYSSACPLSTPNGRMEGDFEMKHIDKVGSQTFNVAIAPFLSPHSEMSLIHLRCESLYHNGEAEECCILKMLILYRDMLSSIIVGGALTGDVLCGKASKEKKWKRKEKTTDRAEWNNVTVPKWVLQITFLLILQEGN</sequence>
<evidence type="ECO:0000313" key="3">
    <source>
        <dbReference type="EMBL" id="RVW53085.1"/>
    </source>
</evidence>
<gene>
    <name evidence="3" type="primary">apaG_0</name>
    <name evidence="3" type="ORF">CK203_080614</name>
</gene>
<dbReference type="PROSITE" id="PS50151">
    <property type="entry name" value="UVR"/>
    <property type="match status" value="2"/>
</dbReference>
<protein>
    <submittedName>
        <fullName evidence="3">Protein ApaG</fullName>
    </submittedName>
</protein>
<dbReference type="InterPro" id="IPR007474">
    <property type="entry name" value="ApaG_domain"/>
</dbReference>